<proteinExistence type="predicted"/>
<accession>M7B8T1</accession>
<gene>
    <name evidence="1" type="ORF">UY3_08515</name>
</gene>
<name>M7B8T1_CHEMY</name>
<evidence type="ECO:0000313" key="2">
    <source>
        <dbReference type="Proteomes" id="UP000031443"/>
    </source>
</evidence>
<organism evidence="1 2">
    <name type="scientific">Chelonia mydas</name>
    <name type="common">Green sea-turtle</name>
    <name type="synonym">Chelonia agassizi</name>
    <dbReference type="NCBI Taxonomy" id="8469"/>
    <lineage>
        <taxon>Eukaryota</taxon>
        <taxon>Metazoa</taxon>
        <taxon>Chordata</taxon>
        <taxon>Craniata</taxon>
        <taxon>Vertebrata</taxon>
        <taxon>Euteleostomi</taxon>
        <taxon>Archelosauria</taxon>
        <taxon>Testudinata</taxon>
        <taxon>Testudines</taxon>
        <taxon>Cryptodira</taxon>
        <taxon>Durocryptodira</taxon>
        <taxon>Americhelydia</taxon>
        <taxon>Chelonioidea</taxon>
        <taxon>Cheloniidae</taxon>
        <taxon>Chelonia</taxon>
    </lineage>
</organism>
<sequence>MESAQEELDANISESKLLEEVHYSRSDTNTREFSTDHLFIIDKQAKQCKTAMKKKLDKSELTSVLDF</sequence>
<dbReference type="Proteomes" id="UP000031443">
    <property type="component" value="Unassembled WGS sequence"/>
</dbReference>
<keyword evidence="2" id="KW-1185">Reference proteome</keyword>
<protein>
    <submittedName>
        <fullName evidence="1">Uncharacterized protein</fullName>
    </submittedName>
</protein>
<dbReference type="EMBL" id="KB532689">
    <property type="protein sequence ID" value="EMP34346.1"/>
    <property type="molecule type" value="Genomic_DNA"/>
</dbReference>
<reference evidence="2" key="1">
    <citation type="journal article" date="2013" name="Nat. Genet.">
        <title>The draft genomes of soft-shell turtle and green sea turtle yield insights into the development and evolution of the turtle-specific body plan.</title>
        <authorList>
            <person name="Wang Z."/>
            <person name="Pascual-Anaya J."/>
            <person name="Zadissa A."/>
            <person name="Li W."/>
            <person name="Niimura Y."/>
            <person name="Huang Z."/>
            <person name="Li C."/>
            <person name="White S."/>
            <person name="Xiong Z."/>
            <person name="Fang D."/>
            <person name="Wang B."/>
            <person name="Ming Y."/>
            <person name="Chen Y."/>
            <person name="Zheng Y."/>
            <person name="Kuraku S."/>
            <person name="Pignatelli M."/>
            <person name="Herrero J."/>
            <person name="Beal K."/>
            <person name="Nozawa M."/>
            <person name="Li Q."/>
            <person name="Wang J."/>
            <person name="Zhang H."/>
            <person name="Yu L."/>
            <person name="Shigenobu S."/>
            <person name="Wang J."/>
            <person name="Liu J."/>
            <person name="Flicek P."/>
            <person name="Searle S."/>
            <person name="Wang J."/>
            <person name="Kuratani S."/>
            <person name="Yin Y."/>
            <person name="Aken B."/>
            <person name="Zhang G."/>
            <person name="Irie N."/>
        </authorList>
    </citation>
    <scope>NUCLEOTIDE SEQUENCE [LARGE SCALE GENOMIC DNA]</scope>
</reference>
<dbReference type="AlphaFoldDB" id="M7B8T1"/>
<evidence type="ECO:0000313" key="1">
    <source>
        <dbReference type="EMBL" id="EMP34346.1"/>
    </source>
</evidence>